<feature type="chain" id="PRO_5017576584" evidence="2">
    <location>
        <begin position="25"/>
        <end position="163"/>
    </location>
</feature>
<dbReference type="Pfam" id="PF11141">
    <property type="entry name" value="DUF2914"/>
    <property type="match status" value="1"/>
</dbReference>
<dbReference type="Proteomes" id="UP000256542">
    <property type="component" value="Unassembled WGS sequence"/>
</dbReference>
<evidence type="ECO:0000256" key="1">
    <source>
        <dbReference type="SAM" id="MobiDB-lite"/>
    </source>
</evidence>
<feature type="signal peptide" evidence="2">
    <location>
        <begin position="1"/>
        <end position="24"/>
    </location>
</feature>
<dbReference type="EMBL" id="QUNG01000018">
    <property type="protein sequence ID" value="REG79522.1"/>
    <property type="molecule type" value="Genomic_DNA"/>
</dbReference>
<gene>
    <name evidence="4" type="ORF">DFP81_11816</name>
</gene>
<evidence type="ECO:0000313" key="4">
    <source>
        <dbReference type="EMBL" id="REG79522.1"/>
    </source>
</evidence>
<evidence type="ECO:0000256" key="2">
    <source>
        <dbReference type="SAM" id="SignalP"/>
    </source>
</evidence>
<sequence>MHQYLFRLIFASLMSFAIALPAWADGTVARAVFSSDVIDREPIDDIGNIIPVKYGDIQRVYFFTDLRGMSGSQVTHRWKLDGDVMADVSFDIGGDRWRVWSSKRLMPGFDGTWTAEVVQDGEVIDSRSFRYIDEDEPSDTSSDMNSDMAAPETMAAPMSEVTE</sequence>
<comment type="caution">
    <text evidence="4">The sequence shown here is derived from an EMBL/GenBank/DDBJ whole genome shotgun (WGS) entry which is preliminary data.</text>
</comment>
<reference evidence="4 5" key="1">
    <citation type="submission" date="2018-08" db="EMBL/GenBank/DDBJ databases">
        <title>Genomic Encyclopedia of Type Strains, Phase III (KMG-III): the genomes of soil and plant-associated and newly described type strains.</title>
        <authorList>
            <person name="Whitman W."/>
        </authorList>
    </citation>
    <scope>NUCLEOTIDE SEQUENCE [LARGE SCALE GENOMIC DNA]</scope>
    <source>
        <strain evidence="4 5">CECT 7375</strain>
    </source>
</reference>
<keyword evidence="2" id="KW-0732">Signal</keyword>
<name>A0A3E0DC21_9GAMM</name>
<accession>A0A3E0DC21</accession>
<dbReference type="AlphaFoldDB" id="A0A3E0DC21"/>
<dbReference type="RefSeq" id="WP_115899070.1">
    <property type="nucleotide sequence ID" value="NZ_QUNG01000018.1"/>
</dbReference>
<evidence type="ECO:0000259" key="3">
    <source>
        <dbReference type="Pfam" id="PF11141"/>
    </source>
</evidence>
<dbReference type="OrthoDB" id="9796654at2"/>
<feature type="domain" description="DUF2914" evidence="3">
    <location>
        <begin position="73"/>
        <end position="130"/>
    </location>
</feature>
<evidence type="ECO:0000313" key="5">
    <source>
        <dbReference type="Proteomes" id="UP000256542"/>
    </source>
</evidence>
<proteinExistence type="predicted"/>
<protein>
    <submittedName>
        <fullName evidence="4">DUF2914 family protein</fullName>
    </submittedName>
</protein>
<organism evidence="4 5">
    <name type="scientific">Marinomonas pollencensis</name>
    <dbReference type="NCBI Taxonomy" id="491954"/>
    <lineage>
        <taxon>Bacteria</taxon>
        <taxon>Pseudomonadati</taxon>
        <taxon>Pseudomonadota</taxon>
        <taxon>Gammaproteobacteria</taxon>
        <taxon>Oceanospirillales</taxon>
        <taxon>Oceanospirillaceae</taxon>
        <taxon>Marinomonas</taxon>
    </lineage>
</organism>
<dbReference type="InterPro" id="IPR022606">
    <property type="entry name" value="DUF2914"/>
</dbReference>
<feature type="region of interest" description="Disordered" evidence="1">
    <location>
        <begin position="131"/>
        <end position="163"/>
    </location>
</feature>
<keyword evidence="5" id="KW-1185">Reference proteome</keyword>